<evidence type="ECO:0000313" key="3">
    <source>
        <dbReference type="Proteomes" id="UP001163714"/>
    </source>
</evidence>
<dbReference type="Pfam" id="PF09500">
    <property type="entry name" value="YiiD_C"/>
    <property type="match status" value="1"/>
</dbReference>
<protein>
    <submittedName>
        <fullName evidence="2">Thioesterase domain-containing protein</fullName>
    </submittedName>
</protein>
<proteinExistence type="predicted"/>
<sequence length="169" mass="18778">MKMHQVLIDQLVATWHQTIPLSQFMQVNVVSFVTTNDTYINASSTYSDALCTPDQLITTAPLAPNINLHNTMFAGSIYTLMTLTGWGMVWLQQKLAAVEGDIVLADAQIKYHAPVRTQPTAKVVWPDVALMPLTQGRRVKSALTVELWCDELLCASFKGLYVSLPVQIK</sequence>
<dbReference type="EMBL" id="JAPDMX010000024">
    <property type="protein sequence ID" value="MCW3172715.1"/>
    <property type="molecule type" value="Genomic_DNA"/>
</dbReference>
<accession>A0ABT3I9U7</accession>
<comment type="caution">
    <text evidence="2">The sequence shown here is derived from an EMBL/GenBank/DDBJ whole genome shotgun (WGS) entry which is preliminary data.</text>
</comment>
<dbReference type="InterPro" id="IPR012660">
    <property type="entry name" value="YiiD_C"/>
</dbReference>
<dbReference type="Proteomes" id="UP001163714">
    <property type="component" value="Unassembled WGS sequence"/>
</dbReference>
<organism evidence="2 3">
    <name type="scientific">Shewanella subflava</name>
    <dbReference type="NCBI Taxonomy" id="2986476"/>
    <lineage>
        <taxon>Bacteria</taxon>
        <taxon>Pseudomonadati</taxon>
        <taxon>Pseudomonadota</taxon>
        <taxon>Gammaproteobacteria</taxon>
        <taxon>Alteromonadales</taxon>
        <taxon>Shewanellaceae</taxon>
        <taxon>Shewanella</taxon>
    </lineage>
</organism>
<dbReference type="InterPro" id="IPR029069">
    <property type="entry name" value="HotDog_dom_sf"/>
</dbReference>
<feature type="domain" description="Thioesterase putative" evidence="1">
    <location>
        <begin position="52"/>
        <end position="164"/>
    </location>
</feature>
<dbReference type="SUPFAM" id="SSF54637">
    <property type="entry name" value="Thioesterase/thiol ester dehydrase-isomerase"/>
    <property type="match status" value="1"/>
</dbReference>
<dbReference type="Gene3D" id="3.10.129.10">
    <property type="entry name" value="Hotdog Thioesterase"/>
    <property type="match status" value="1"/>
</dbReference>
<dbReference type="RefSeq" id="WP_264726243.1">
    <property type="nucleotide sequence ID" value="NZ_JAPDMX010000024.1"/>
</dbReference>
<dbReference type="NCBIfam" id="TIGR02447">
    <property type="entry name" value="yiiD_Cterm"/>
    <property type="match status" value="1"/>
</dbReference>
<keyword evidence="3" id="KW-1185">Reference proteome</keyword>
<evidence type="ECO:0000313" key="2">
    <source>
        <dbReference type="EMBL" id="MCW3172715.1"/>
    </source>
</evidence>
<reference evidence="2" key="1">
    <citation type="submission" date="2022-10" db="EMBL/GenBank/DDBJ databases">
        <title>Shewanella flava sp. nov, isolated from the estuary of the Fenhe River into the Yellow River.</title>
        <authorList>
            <person name="Li Y."/>
        </authorList>
    </citation>
    <scope>NUCLEOTIDE SEQUENCE</scope>
    <source>
        <strain evidence="2">FYR11-62</strain>
    </source>
</reference>
<name>A0ABT3I9U7_9GAMM</name>
<gene>
    <name evidence="2" type="ORF">OHT75_09515</name>
</gene>
<evidence type="ECO:0000259" key="1">
    <source>
        <dbReference type="Pfam" id="PF09500"/>
    </source>
</evidence>